<accession>A0A015K2T8</accession>
<protein>
    <submittedName>
        <fullName evidence="1">Uncharacterized protein</fullName>
    </submittedName>
</protein>
<organism evidence="1 2">
    <name type="scientific">Rhizophagus irregularis (strain DAOM 197198w)</name>
    <name type="common">Glomus intraradices</name>
    <dbReference type="NCBI Taxonomy" id="1432141"/>
    <lineage>
        <taxon>Eukaryota</taxon>
        <taxon>Fungi</taxon>
        <taxon>Fungi incertae sedis</taxon>
        <taxon>Mucoromycota</taxon>
        <taxon>Glomeromycotina</taxon>
        <taxon>Glomeromycetes</taxon>
        <taxon>Glomerales</taxon>
        <taxon>Glomeraceae</taxon>
        <taxon>Rhizophagus</taxon>
    </lineage>
</organism>
<dbReference type="EMBL" id="JEMT01025113">
    <property type="protein sequence ID" value="EXX61694.1"/>
    <property type="molecule type" value="Genomic_DNA"/>
</dbReference>
<comment type="caution">
    <text evidence="1">The sequence shown here is derived from an EMBL/GenBank/DDBJ whole genome shotgun (WGS) entry which is preliminary data.</text>
</comment>
<keyword evidence="2" id="KW-1185">Reference proteome</keyword>
<dbReference type="Proteomes" id="UP000022910">
    <property type="component" value="Unassembled WGS sequence"/>
</dbReference>
<name>A0A015K2T8_RHIIW</name>
<proteinExistence type="predicted"/>
<evidence type="ECO:0000313" key="1">
    <source>
        <dbReference type="EMBL" id="EXX61694.1"/>
    </source>
</evidence>
<evidence type="ECO:0000313" key="2">
    <source>
        <dbReference type="Proteomes" id="UP000022910"/>
    </source>
</evidence>
<gene>
    <name evidence="1" type="ORF">RirG_168790</name>
</gene>
<dbReference type="AlphaFoldDB" id="A0A015K2T8"/>
<dbReference type="HOGENOM" id="CLU_2655779_0_0_1"/>
<sequence>MSGKTGCNDFLVRQSRHKLLVNYVTHIGSDVHWKLPMKFIGIGSSIGKNWKNWKDADLPMFHVHWKLPIKILGNWT</sequence>
<reference evidence="1 2" key="1">
    <citation type="submission" date="2014-02" db="EMBL/GenBank/DDBJ databases">
        <title>Single nucleus genome sequencing reveals high similarity among nuclei of an endomycorrhizal fungus.</title>
        <authorList>
            <person name="Lin K."/>
            <person name="Geurts R."/>
            <person name="Zhang Z."/>
            <person name="Limpens E."/>
            <person name="Saunders D.G."/>
            <person name="Mu D."/>
            <person name="Pang E."/>
            <person name="Cao H."/>
            <person name="Cha H."/>
            <person name="Lin T."/>
            <person name="Zhou Q."/>
            <person name="Shang Y."/>
            <person name="Li Y."/>
            <person name="Ivanov S."/>
            <person name="Sharma T."/>
            <person name="Velzen R.V."/>
            <person name="Ruijter N.D."/>
            <person name="Aanen D.K."/>
            <person name="Win J."/>
            <person name="Kamoun S."/>
            <person name="Bisseling T."/>
            <person name="Huang S."/>
        </authorList>
    </citation>
    <scope>NUCLEOTIDE SEQUENCE [LARGE SCALE GENOMIC DNA]</scope>
    <source>
        <strain evidence="2">DAOM197198w</strain>
    </source>
</reference>